<dbReference type="EMBL" id="CP053708">
    <property type="protein sequence ID" value="QKE91236.1"/>
    <property type="molecule type" value="Genomic_DNA"/>
</dbReference>
<proteinExistence type="predicted"/>
<dbReference type="Proteomes" id="UP000500767">
    <property type="component" value="Chromosome"/>
</dbReference>
<feature type="chain" id="PRO_5027114006" evidence="2">
    <location>
        <begin position="22"/>
        <end position="189"/>
    </location>
</feature>
<keyword evidence="3" id="KW-0449">Lipoprotein</keyword>
<keyword evidence="4" id="KW-1185">Reference proteome</keyword>
<dbReference type="AlphaFoldDB" id="A0A6M8HSI3"/>
<feature type="signal peptide" evidence="2">
    <location>
        <begin position="1"/>
        <end position="21"/>
    </location>
</feature>
<name>A0A6M8HSI3_9PROT</name>
<reference evidence="3 4" key="1">
    <citation type="journal article" date="2014" name="World J. Microbiol. Biotechnol.">
        <title>Biodiversity and physiological characteristics of Antarctic and Arctic lichens-associated bacteria.</title>
        <authorList>
            <person name="Lee Y.M."/>
            <person name="Kim E.H."/>
            <person name="Lee H.K."/>
            <person name="Hong S.G."/>
        </authorList>
    </citation>
    <scope>NUCLEOTIDE SEQUENCE [LARGE SCALE GENOMIC DNA]</scope>
    <source>
        <strain evidence="3 4">PAMC 26569</strain>
    </source>
</reference>
<dbReference type="SUPFAM" id="SSF89392">
    <property type="entry name" value="Prokaryotic lipoproteins and lipoprotein localization factors"/>
    <property type="match status" value="1"/>
</dbReference>
<dbReference type="RefSeq" id="WP_171833240.1">
    <property type="nucleotide sequence ID" value="NZ_CP053708.1"/>
</dbReference>
<evidence type="ECO:0000313" key="4">
    <source>
        <dbReference type="Proteomes" id="UP000500767"/>
    </source>
</evidence>
<keyword evidence="1 2" id="KW-0732">Signal</keyword>
<evidence type="ECO:0000256" key="1">
    <source>
        <dbReference type="ARBA" id="ARBA00022729"/>
    </source>
</evidence>
<dbReference type="InterPro" id="IPR029046">
    <property type="entry name" value="LolA/LolB/LppX"/>
</dbReference>
<dbReference type="InterPro" id="IPR004564">
    <property type="entry name" value="OM_lipoprot_carrier_LolA-like"/>
</dbReference>
<dbReference type="KEGG" id="lck:HN018_15340"/>
<accession>A0A6M8HSI3</accession>
<dbReference type="CDD" id="cd16325">
    <property type="entry name" value="LolA"/>
    <property type="match status" value="1"/>
</dbReference>
<protein>
    <submittedName>
        <fullName evidence="3">Outer membrane lipoprotein carrier protein LolA</fullName>
    </submittedName>
</protein>
<evidence type="ECO:0000313" key="3">
    <source>
        <dbReference type="EMBL" id="QKE91236.1"/>
    </source>
</evidence>
<evidence type="ECO:0000256" key="2">
    <source>
        <dbReference type="SAM" id="SignalP"/>
    </source>
</evidence>
<gene>
    <name evidence="3" type="ORF">HN018_15340</name>
</gene>
<dbReference type="Pfam" id="PF19574">
    <property type="entry name" value="LolA_3"/>
    <property type="match status" value="1"/>
</dbReference>
<dbReference type="Gene3D" id="2.50.20.10">
    <property type="entry name" value="Lipoprotein localisation LolA/LolB/LppX"/>
    <property type="match status" value="1"/>
</dbReference>
<organism evidence="3 4">
    <name type="scientific">Lichenicola cladoniae</name>
    <dbReference type="NCBI Taxonomy" id="1484109"/>
    <lineage>
        <taxon>Bacteria</taxon>
        <taxon>Pseudomonadati</taxon>
        <taxon>Pseudomonadota</taxon>
        <taxon>Alphaproteobacteria</taxon>
        <taxon>Acetobacterales</taxon>
        <taxon>Acetobacteraceae</taxon>
        <taxon>Lichenicola</taxon>
    </lineage>
</organism>
<sequence>MRHVLFAVALLLAGASAPALADDLADSVLQRLAQVTSRHATFHEEKHLAALTTVLRSSGTLAYAQPAYLEKITLEPKPERLVINGASLSITEGSAAPRTFDIDSHPALRALVDTIRAPLDGDVETLRRSYTIQAQGDLGAWRLTLLPSHPELARFVRSVMLDGANNGLRTIRIERPNGDVQTTTIDPVP</sequence>